<dbReference type="OrthoDB" id="5122705at2"/>
<dbReference type="EMBL" id="LT629695">
    <property type="protein sequence ID" value="SDH84391.1"/>
    <property type="molecule type" value="Genomic_DNA"/>
</dbReference>
<protein>
    <submittedName>
        <fullName evidence="3">Uncharacterized protein</fullName>
    </submittedName>
</protein>
<dbReference type="AlphaFoldDB" id="A0A1G8FQJ4"/>
<keyword evidence="4" id="KW-1185">Reference proteome</keyword>
<sequence length="90" mass="9587">MLAMLAQAAPAYDPESVTPGVIGFAATAIVAIAVCFLLFDMNRRVRRLKYREEVRAEIAAEQAGSAEDATGEADSSVSEATAPEQGEQQR</sequence>
<evidence type="ECO:0000256" key="1">
    <source>
        <dbReference type="SAM" id="MobiDB-lite"/>
    </source>
</evidence>
<feature type="region of interest" description="Disordered" evidence="1">
    <location>
        <begin position="59"/>
        <end position="90"/>
    </location>
</feature>
<proteinExistence type="predicted"/>
<organism evidence="3 4">
    <name type="scientific">Agrococcus jejuensis</name>
    <dbReference type="NCBI Taxonomy" id="399736"/>
    <lineage>
        <taxon>Bacteria</taxon>
        <taxon>Bacillati</taxon>
        <taxon>Actinomycetota</taxon>
        <taxon>Actinomycetes</taxon>
        <taxon>Micrococcales</taxon>
        <taxon>Microbacteriaceae</taxon>
        <taxon>Agrococcus</taxon>
    </lineage>
</organism>
<gene>
    <name evidence="3" type="ORF">SAMN04489720_2575</name>
</gene>
<keyword evidence="2" id="KW-0812">Transmembrane</keyword>
<dbReference type="RefSeq" id="WP_092505589.1">
    <property type="nucleotide sequence ID" value="NZ_LT629695.1"/>
</dbReference>
<dbReference type="Proteomes" id="UP000198822">
    <property type="component" value="Chromosome I"/>
</dbReference>
<evidence type="ECO:0000313" key="3">
    <source>
        <dbReference type="EMBL" id="SDH84391.1"/>
    </source>
</evidence>
<evidence type="ECO:0000256" key="2">
    <source>
        <dbReference type="SAM" id="Phobius"/>
    </source>
</evidence>
<feature type="transmembrane region" description="Helical" evidence="2">
    <location>
        <begin position="20"/>
        <end position="39"/>
    </location>
</feature>
<keyword evidence="2" id="KW-1133">Transmembrane helix</keyword>
<keyword evidence="2" id="KW-0472">Membrane</keyword>
<accession>A0A1G8FQJ4</accession>
<dbReference type="STRING" id="399736.SAMN04489720_2575"/>
<name>A0A1G8FQJ4_9MICO</name>
<reference evidence="4" key="1">
    <citation type="submission" date="2016-10" db="EMBL/GenBank/DDBJ databases">
        <authorList>
            <person name="Varghese N."/>
            <person name="Submissions S."/>
        </authorList>
    </citation>
    <scope>NUCLEOTIDE SEQUENCE [LARGE SCALE GENOMIC DNA]</scope>
    <source>
        <strain evidence="4">DSM 22002</strain>
    </source>
</reference>
<evidence type="ECO:0000313" key="4">
    <source>
        <dbReference type="Proteomes" id="UP000198822"/>
    </source>
</evidence>